<evidence type="ECO:0000313" key="3">
    <source>
        <dbReference type="Proteomes" id="UP000326367"/>
    </source>
</evidence>
<dbReference type="InterPro" id="IPR016040">
    <property type="entry name" value="NAD(P)-bd_dom"/>
</dbReference>
<keyword evidence="3" id="KW-1185">Reference proteome</keyword>
<organism evidence="2 3">
    <name type="scientific">Stenotrophomonas cyclobalanopsidis</name>
    <dbReference type="NCBI Taxonomy" id="2771362"/>
    <lineage>
        <taxon>Bacteria</taxon>
        <taxon>Pseudomonadati</taxon>
        <taxon>Pseudomonadota</taxon>
        <taxon>Gammaproteobacteria</taxon>
        <taxon>Lysobacterales</taxon>
        <taxon>Lysobacteraceae</taxon>
        <taxon>Stenotrophomonas</taxon>
    </lineage>
</organism>
<feature type="domain" description="NAD(P)-binding" evidence="1">
    <location>
        <begin position="13"/>
        <end position="152"/>
    </location>
</feature>
<protein>
    <submittedName>
        <fullName evidence="2">NAD(P)H-binding protein</fullName>
    </submittedName>
</protein>
<gene>
    <name evidence="2" type="ORF">FJU31_05685</name>
</gene>
<dbReference type="EMBL" id="VYKI01000005">
    <property type="protein sequence ID" value="KAA9001456.1"/>
    <property type="molecule type" value="Genomic_DNA"/>
</dbReference>
<dbReference type="InterPro" id="IPR036291">
    <property type="entry name" value="NAD(P)-bd_dom_sf"/>
</dbReference>
<accession>A0ABQ6T2S8</accession>
<evidence type="ECO:0000259" key="1">
    <source>
        <dbReference type="Pfam" id="PF13460"/>
    </source>
</evidence>
<evidence type="ECO:0000313" key="2">
    <source>
        <dbReference type="EMBL" id="KAA9001456.1"/>
    </source>
</evidence>
<sequence>MGNGNAMRVLLVGATGLVGQGVLQACMQSAEVGHVAALVRRPGSVPGNVEEIVLADFQRAATLGDALAGFDACFYCAGAAPVGTAEPEYRQVTLQVTRTVAEAWAAANPDGCFLYVSGAHANPDSRIMPLRVKGETEQALANLPVRTVMLRPAGVRPVSGTGTRHALLKPFYLLARPLMAVAEGLLPALTTSNRGIGQAMIALARMPSPPTVVECAQINALARDPSAR</sequence>
<dbReference type="Gene3D" id="3.40.50.720">
    <property type="entry name" value="NAD(P)-binding Rossmann-like Domain"/>
    <property type="match status" value="1"/>
</dbReference>
<dbReference type="PANTHER" id="PTHR14097:SF8">
    <property type="entry name" value="NAD(P)-BINDING DOMAIN-CONTAINING PROTEIN"/>
    <property type="match status" value="1"/>
</dbReference>
<proteinExistence type="predicted"/>
<dbReference type="SUPFAM" id="SSF51735">
    <property type="entry name" value="NAD(P)-binding Rossmann-fold domains"/>
    <property type="match status" value="1"/>
</dbReference>
<reference evidence="2 3" key="1">
    <citation type="journal article" date="2020" name="Antonie Van Leeuwenhoek">
        <title>Stenotrophomonas cyclobalanopsidis sp. nov., isolated from the leaf spot disease of Cyclobalanopsis patelliformis.</title>
        <authorList>
            <person name="Bian D.R."/>
            <person name="Xue H."/>
            <person name="Piao C.G."/>
            <person name="Li Y."/>
        </authorList>
    </citation>
    <scope>NUCLEOTIDE SEQUENCE [LARGE SCALE GENOMIC DNA]</scope>
    <source>
        <strain evidence="2 3">TPQG1-4</strain>
    </source>
</reference>
<dbReference type="PANTHER" id="PTHR14097">
    <property type="entry name" value="OXIDOREDUCTASE HTATIP2"/>
    <property type="match status" value="1"/>
</dbReference>
<name>A0ABQ6T2S8_9GAMM</name>
<dbReference type="RefSeq" id="WP_150453878.1">
    <property type="nucleotide sequence ID" value="NZ_VYKI01000005.1"/>
</dbReference>
<dbReference type="Proteomes" id="UP000326367">
    <property type="component" value="Unassembled WGS sequence"/>
</dbReference>
<dbReference type="Pfam" id="PF13460">
    <property type="entry name" value="NAD_binding_10"/>
    <property type="match status" value="1"/>
</dbReference>
<comment type="caution">
    <text evidence="2">The sequence shown here is derived from an EMBL/GenBank/DDBJ whole genome shotgun (WGS) entry which is preliminary data.</text>
</comment>